<proteinExistence type="predicted"/>
<feature type="compositionally biased region" description="Polar residues" evidence="1">
    <location>
        <begin position="26"/>
        <end position="40"/>
    </location>
</feature>
<gene>
    <name evidence="2" type="ORF">ENH_00002020</name>
</gene>
<dbReference type="VEuPathDB" id="ToxoDB:ENH_00002020"/>
<feature type="compositionally biased region" description="Low complexity" evidence="1">
    <location>
        <begin position="1"/>
        <end position="23"/>
    </location>
</feature>
<reference evidence="2" key="2">
    <citation type="submission" date="2013-10" db="EMBL/GenBank/DDBJ databases">
        <authorList>
            <person name="Aslett M."/>
        </authorList>
    </citation>
    <scope>NUCLEOTIDE SEQUENCE [LARGE SCALE GENOMIC DNA]</scope>
    <source>
        <strain evidence="2">Houghton</strain>
    </source>
</reference>
<dbReference type="EMBL" id="HG723080">
    <property type="protein sequence ID" value="CDJ65193.1"/>
    <property type="molecule type" value="Genomic_DNA"/>
</dbReference>
<dbReference type="GeneID" id="25470397"/>
<dbReference type="Proteomes" id="UP000030754">
    <property type="component" value="Unassembled WGS sequence"/>
</dbReference>
<reference evidence="2" key="1">
    <citation type="submission" date="2013-10" db="EMBL/GenBank/DDBJ databases">
        <title>Genomic analysis of the causative agents of coccidiosis in chickens.</title>
        <authorList>
            <person name="Reid A.J."/>
            <person name="Blake D."/>
            <person name="Billington K."/>
            <person name="Browne H."/>
            <person name="Dunn M."/>
            <person name="Hung S."/>
            <person name="Kawahara F."/>
            <person name="Miranda-Saavedra D."/>
            <person name="Mourier T."/>
            <person name="Nagra H."/>
            <person name="Otto T.D."/>
            <person name="Rawlings N."/>
            <person name="Sanchez A."/>
            <person name="Sanders M."/>
            <person name="Subramaniam C."/>
            <person name="Tay Y."/>
            <person name="Dear P."/>
            <person name="Doerig C."/>
            <person name="Gruber A."/>
            <person name="Parkinson J."/>
            <person name="Shirley M."/>
            <person name="Wan K.L."/>
            <person name="Berriman M."/>
            <person name="Tomley F."/>
            <person name="Pain A."/>
        </authorList>
    </citation>
    <scope>NUCLEOTIDE SEQUENCE [LARGE SCALE GENOMIC DNA]</scope>
    <source>
        <strain evidence="2">Houghton</strain>
    </source>
</reference>
<evidence type="ECO:0000256" key="1">
    <source>
        <dbReference type="SAM" id="MobiDB-lite"/>
    </source>
</evidence>
<evidence type="ECO:0000313" key="3">
    <source>
        <dbReference type="Proteomes" id="UP000030754"/>
    </source>
</evidence>
<feature type="region of interest" description="Disordered" evidence="1">
    <location>
        <begin position="1"/>
        <end position="44"/>
    </location>
</feature>
<dbReference type="OrthoDB" id="245697at2759"/>
<dbReference type="AlphaFoldDB" id="U6MQ35"/>
<accession>U6MQ35</accession>
<sequence>MLPSSPGFTGPRSSSRPPGSTVPATAASTSYNPNDNNSEHASAPHSCFGAQSDVRLTVGGFNEGGLVTLITADKQFFCLPASLIPAPLEIGSVVTIALRRDIEEEAARRRAVLKLQADVLECIQQLDREEPRRLADPLLLLPCKEEQQLEPEQQHRRQQHQQQTHP</sequence>
<protein>
    <submittedName>
        <fullName evidence="2">Uncharacterized protein</fullName>
    </submittedName>
</protein>
<dbReference type="Gene3D" id="6.20.120.50">
    <property type="match status" value="1"/>
</dbReference>
<organism evidence="2 3">
    <name type="scientific">Eimeria necatrix</name>
    <dbReference type="NCBI Taxonomy" id="51315"/>
    <lineage>
        <taxon>Eukaryota</taxon>
        <taxon>Sar</taxon>
        <taxon>Alveolata</taxon>
        <taxon>Apicomplexa</taxon>
        <taxon>Conoidasida</taxon>
        <taxon>Coccidia</taxon>
        <taxon>Eucoccidiorida</taxon>
        <taxon>Eimeriorina</taxon>
        <taxon>Eimeriidae</taxon>
        <taxon>Eimeria</taxon>
    </lineage>
</organism>
<name>U6MQ35_9EIME</name>
<dbReference type="RefSeq" id="XP_013433660.1">
    <property type="nucleotide sequence ID" value="XM_013578206.1"/>
</dbReference>
<keyword evidence="3" id="KW-1185">Reference proteome</keyword>
<evidence type="ECO:0000313" key="2">
    <source>
        <dbReference type="EMBL" id="CDJ65193.1"/>
    </source>
</evidence>